<dbReference type="GeneID" id="17303704"/>
<name>L1JG94_GUITC</name>
<dbReference type="PIRSF" id="PIRSF002161">
    <property type="entry name" value="Ribosomal_L5"/>
    <property type="match status" value="1"/>
</dbReference>
<comment type="similarity">
    <text evidence="3 10">Belongs to the universal ribosomal protein uL5 family.</text>
</comment>
<evidence type="ECO:0000256" key="10">
    <source>
        <dbReference type="RuleBase" id="RU003930"/>
    </source>
</evidence>
<keyword evidence="7 10" id="KW-0689">Ribosomal protein</keyword>
<dbReference type="AlphaFoldDB" id="L1JG94"/>
<evidence type="ECO:0000313" key="14">
    <source>
        <dbReference type="EnsemblProtists" id="EKX47120"/>
    </source>
</evidence>
<feature type="domain" description="Large ribosomal subunit protein uL5 N-terminal" evidence="11">
    <location>
        <begin position="10"/>
        <end position="63"/>
    </location>
</feature>
<keyword evidence="9 10" id="KW-0687">Ribonucleoprotein</keyword>
<dbReference type="SUPFAM" id="SSF55282">
    <property type="entry name" value="RL5-like"/>
    <property type="match status" value="1"/>
</dbReference>
<dbReference type="Gene3D" id="3.30.1440.10">
    <property type="match status" value="1"/>
</dbReference>
<evidence type="ECO:0000256" key="2">
    <source>
        <dbReference type="ARBA" id="ARBA00004496"/>
    </source>
</evidence>
<dbReference type="RefSeq" id="XP_005834100.1">
    <property type="nucleotide sequence ID" value="XM_005834043.1"/>
</dbReference>
<dbReference type="InterPro" id="IPR002132">
    <property type="entry name" value="Ribosomal_uL5"/>
</dbReference>
<dbReference type="Pfam" id="PF00281">
    <property type="entry name" value="Ribosomal_L5"/>
    <property type="match status" value="1"/>
</dbReference>
<protein>
    <submittedName>
        <fullName evidence="13">Large subunit ribosomal protein L11e, cytoplasmic</fullName>
    </submittedName>
</protein>
<evidence type="ECO:0000256" key="1">
    <source>
        <dbReference type="ARBA" id="ARBA00004123"/>
    </source>
</evidence>
<dbReference type="OMA" id="NPMKELK"/>
<evidence type="ECO:0000256" key="9">
    <source>
        <dbReference type="ARBA" id="ARBA00023274"/>
    </source>
</evidence>
<dbReference type="NCBIfam" id="NF003258">
    <property type="entry name" value="PRK04219.1"/>
    <property type="match status" value="1"/>
</dbReference>
<evidence type="ECO:0000256" key="6">
    <source>
        <dbReference type="ARBA" id="ARBA00022884"/>
    </source>
</evidence>
<organism evidence="13">
    <name type="scientific">Guillardia theta (strain CCMP2712)</name>
    <name type="common">Cryptophyte</name>
    <dbReference type="NCBI Taxonomy" id="905079"/>
    <lineage>
        <taxon>Eukaryota</taxon>
        <taxon>Cryptophyceae</taxon>
        <taxon>Pyrenomonadales</taxon>
        <taxon>Geminigeraceae</taxon>
        <taxon>Guillardia</taxon>
    </lineage>
</organism>
<comment type="subcellular location">
    <subcellularLocation>
        <location evidence="2">Cytoplasm</location>
    </subcellularLocation>
    <subcellularLocation>
        <location evidence="1">Nucleus</location>
    </subcellularLocation>
</comment>
<accession>L1JG94</accession>
<reference evidence="15" key="2">
    <citation type="submission" date="2012-11" db="EMBL/GenBank/DDBJ databases">
        <authorList>
            <person name="Kuo A."/>
            <person name="Curtis B.A."/>
            <person name="Tanifuji G."/>
            <person name="Burki F."/>
            <person name="Gruber A."/>
            <person name="Irimia M."/>
            <person name="Maruyama S."/>
            <person name="Arias M.C."/>
            <person name="Ball S.G."/>
            <person name="Gile G.H."/>
            <person name="Hirakawa Y."/>
            <person name="Hopkins J.F."/>
            <person name="Rensing S.A."/>
            <person name="Schmutz J."/>
            <person name="Symeonidi A."/>
            <person name="Elias M."/>
            <person name="Eveleigh R.J."/>
            <person name="Herman E.K."/>
            <person name="Klute M.J."/>
            <person name="Nakayama T."/>
            <person name="Obornik M."/>
            <person name="Reyes-Prieto A."/>
            <person name="Armbrust E.V."/>
            <person name="Aves S.J."/>
            <person name="Beiko R.G."/>
            <person name="Coutinho P."/>
            <person name="Dacks J.B."/>
            <person name="Durnford D.G."/>
            <person name="Fast N.M."/>
            <person name="Green B.R."/>
            <person name="Grisdale C."/>
            <person name="Hempe F."/>
            <person name="Henrissat B."/>
            <person name="Hoppner M.P."/>
            <person name="Ishida K.-I."/>
            <person name="Kim E."/>
            <person name="Koreny L."/>
            <person name="Kroth P.G."/>
            <person name="Liu Y."/>
            <person name="Malik S.-B."/>
            <person name="Maier U.G."/>
            <person name="McRose D."/>
            <person name="Mock T."/>
            <person name="Neilson J.A."/>
            <person name="Onodera N.T."/>
            <person name="Poole A.M."/>
            <person name="Pritham E.J."/>
            <person name="Richards T.A."/>
            <person name="Rocap G."/>
            <person name="Roy S.W."/>
            <person name="Sarai C."/>
            <person name="Schaack S."/>
            <person name="Shirato S."/>
            <person name="Slamovits C.H."/>
            <person name="Spencer D.F."/>
            <person name="Suzuki S."/>
            <person name="Worden A.Z."/>
            <person name="Zauner S."/>
            <person name="Barry K."/>
            <person name="Bell C."/>
            <person name="Bharti A.K."/>
            <person name="Crow J.A."/>
            <person name="Grimwood J."/>
            <person name="Kramer R."/>
            <person name="Lindquist E."/>
            <person name="Lucas S."/>
            <person name="Salamov A."/>
            <person name="McFadden G.I."/>
            <person name="Lane C.E."/>
            <person name="Keeling P.J."/>
            <person name="Gray M.W."/>
            <person name="Grigoriev I.V."/>
            <person name="Archibald J.M."/>
        </authorList>
    </citation>
    <scope>NUCLEOTIDE SEQUENCE</scope>
    <source>
        <strain evidence="15">CCMP2712</strain>
    </source>
</reference>
<dbReference type="FunFam" id="3.30.1440.10:FF:000004">
    <property type="entry name" value="60S ribosomal protein L11, putative"/>
    <property type="match status" value="1"/>
</dbReference>
<dbReference type="OrthoDB" id="1734943at2759"/>
<proteinExistence type="inferred from homology"/>
<dbReference type="KEGG" id="gtt:GUITHDRAFT_94050"/>
<dbReference type="GO" id="GO:0006412">
    <property type="term" value="P:translation"/>
    <property type="evidence" value="ECO:0007669"/>
    <property type="project" value="InterPro"/>
</dbReference>
<dbReference type="eggNOG" id="KOG0397">
    <property type="taxonomic scope" value="Eukaryota"/>
</dbReference>
<dbReference type="Proteomes" id="UP000011087">
    <property type="component" value="Unassembled WGS sequence"/>
</dbReference>
<evidence type="ECO:0000256" key="3">
    <source>
        <dbReference type="ARBA" id="ARBA00008553"/>
    </source>
</evidence>
<dbReference type="GO" id="GO:0005634">
    <property type="term" value="C:nucleus"/>
    <property type="evidence" value="ECO:0007669"/>
    <property type="project" value="UniProtKB-SubCell"/>
</dbReference>
<gene>
    <name evidence="13" type="primary">RPL11e</name>
    <name evidence="13" type="ORF">GUITHDRAFT_94050</name>
</gene>
<evidence type="ECO:0000256" key="7">
    <source>
        <dbReference type="ARBA" id="ARBA00022980"/>
    </source>
</evidence>
<dbReference type="EMBL" id="JH992991">
    <property type="protein sequence ID" value="EKX47120.1"/>
    <property type="molecule type" value="Genomic_DNA"/>
</dbReference>
<keyword evidence="8" id="KW-0539">Nucleus</keyword>
<dbReference type="EnsemblProtists" id="EKX47120">
    <property type="protein sequence ID" value="EKX47120"/>
    <property type="gene ID" value="GUITHDRAFT_94050"/>
</dbReference>
<evidence type="ECO:0000256" key="8">
    <source>
        <dbReference type="ARBA" id="ARBA00023242"/>
    </source>
</evidence>
<keyword evidence="6" id="KW-0694">RNA-binding</keyword>
<dbReference type="InterPro" id="IPR031309">
    <property type="entry name" value="Ribosomal_uL5_C"/>
</dbReference>
<evidence type="ECO:0000259" key="12">
    <source>
        <dbReference type="Pfam" id="PF00673"/>
    </source>
</evidence>
<dbReference type="GO" id="GO:0005840">
    <property type="term" value="C:ribosome"/>
    <property type="evidence" value="ECO:0007669"/>
    <property type="project" value="UniProtKB-KW"/>
</dbReference>
<dbReference type="PaxDb" id="55529-EKX47120"/>
<evidence type="ECO:0000313" key="13">
    <source>
        <dbReference type="EMBL" id="EKX47120.1"/>
    </source>
</evidence>
<dbReference type="GO" id="GO:1990904">
    <property type="term" value="C:ribonucleoprotein complex"/>
    <property type="evidence" value="ECO:0007669"/>
    <property type="project" value="UniProtKB-KW"/>
</dbReference>
<evidence type="ECO:0000256" key="5">
    <source>
        <dbReference type="ARBA" id="ARBA00022730"/>
    </source>
</evidence>
<evidence type="ECO:0000313" key="15">
    <source>
        <dbReference type="Proteomes" id="UP000011087"/>
    </source>
</evidence>
<evidence type="ECO:0000256" key="4">
    <source>
        <dbReference type="ARBA" id="ARBA00022490"/>
    </source>
</evidence>
<dbReference type="STRING" id="905079.L1JG94"/>
<dbReference type="PANTHER" id="PTHR11994">
    <property type="entry name" value="60S RIBOSOMAL PROTEIN L11-RELATED"/>
    <property type="match status" value="1"/>
</dbReference>
<dbReference type="InterPro" id="IPR057266">
    <property type="entry name" value="Ribosomal_uL5_euk/arc-type"/>
</dbReference>
<keyword evidence="4" id="KW-0963">Cytoplasm</keyword>
<dbReference type="InterPro" id="IPR022803">
    <property type="entry name" value="Ribosomal_uL5_dom_sf"/>
</dbReference>
<evidence type="ECO:0000259" key="11">
    <source>
        <dbReference type="Pfam" id="PF00281"/>
    </source>
</evidence>
<reference evidence="13 15" key="1">
    <citation type="journal article" date="2012" name="Nature">
        <title>Algal genomes reveal evolutionary mosaicism and the fate of nucleomorphs.</title>
        <authorList>
            <consortium name="DOE Joint Genome Institute"/>
            <person name="Curtis B.A."/>
            <person name="Tanifuji G."/>
            <person name="Burki F."/>
            <person name="Gruber A."/>
            <person name="Irimia M."/>
            <person name="Maruyama S."/>
            <person name="Arias M.C."/>
            <person name="Ball S.G."/>
            <person name="Gile G.H."/>
            <person name="Hirakawa Y."/>
            <person name="Hopkins J.F."/>
            <person name="Kuo A."/>
            <person name="Rensing S.A."/>
            <person name="Schmutz J."/>
            <person name="Symeonidi A."/>
            <person name="Elias M."/>
            <person name="Eveleigh R.J."/>
            <person name="Herman E.K."/>
            <person name="Klute M.J."/>
            <person name="Nakayama T."/>
            <person name="Obornik M."/>
            <person name="Reyes-Prieto A."/>
            <person name="Armbrust E.V."/>
            <person name="Aves S.J."/>
            <person name="Beiko R.G."/>
            <person name="Coutinho P."/>
            <person name="Dacks J.B."/>
            <person name="Durnford D.G."/>
            <person name="Fast N.M."/>
            <person name="Green B.R."/>
            <person name="Grisdale C.J."/>
            <person name="Hempel F."/>
            <person name="Henrissat B."/>
            <person name="Hoppner M.P."/>
            <person name="Ishida K."/>
            <person name="Kim E."/>
            <person name="Koreny L."/>
            <person name="Kroth P.G."/>
            <person name="Liu Y."/>
            <person name="Malik S.B."/>
            <person name="Maier U.G."/>
            <person name="McRose D."/>
            <person name="Mock T."/>
            <person name="Neilson J.A."/>
            <person name="Onodera N.T."/>
            <person name="Poole A.M."/>
            <person name="Pritham E.J."/>
            <person name="Richards T.A."/>
            <person name="Rocap G."/>
            <person name="Roy S.W."/>
            <person name="Sarai C."/>
            <person name="Schaack S."/>
            <person name="Shirato S."/>
            <person name="Slamovits C.H."/>
            <person name="Spencer D.F."/>
            <person name="Suzuki S."/>
            <person name="Worden A.Z."/>
            <person name="Zauner S."/>
            <person name="Barry K."/>
            <person name="Bell C."/>
            <person name="Bharti A.K."/>
            <person name="Crow J.A."/>
            <person name="Grimwood J."/>
            <person name="Kramer R."/>
            <person name="Lindquist E."/>
            <person name="Lucas S."/>
            <person name="Salamov A."/>
            <person name="McFadden G.I."/>
            <person name="Lane C.E."/>
            <person name="Keeling P.J."/>
            <person name="Gray M.W."/>
            <person name="Grigoriev I.V."/>
            <person name="Archibald J.M."/>
        </authorList>
    </citation>
    <scope>NUCLEOTIDE SEQUENCE</scope>
    <source>
        <strain evidence="13 15">CCMP2712</strain>
    </source>
</reference>
<dbReference type="GO" id="GO:0019843">
    <property type="term" value="F:rRNA binding"/>
    <property type="evidence" value="ECO:0007669"/>
    <property type="project" value="UniProtKB-KW"/>
</dbReference>
<dbReference type="Pfam" id="PF00673">
    <property type="entry name" value="Ribosomal_L5_C"/>
    <property type="match status" value="1"/>
</dbReference>
<feature type="domain" description="Large ribosomal subunit protein uL5 C-terminal" evidence="12">
    <location>
        <begin position="67"/>
        <end position="149"/>
    </location>
</feature>
<dbReference type="GO" id="GO:0003735">
    <property type="term" value="F:structural constituent of ribosome"/>
    <property type="evidence" value="ECO:0007669"/>
    <property type="project" value="InterPro"/>
</dbReference>
<sequence length="179" mass="20691">MAETNDKESNPMREIKIEKLVLNISVGESGDRVTRAGKVLQQLTEQEPCYSRARYTVRTFGIRRNEKIATYVTVRGDSAKNIISKGLAVKEFELRRRNFSQNGNWGFGINEHIDLGIKYDPNAGIYGMDFYVIMKRAGDRVAKRKLRKGRVGQRQRISKEEAIAWFEKEWNEDFAKVLN</sequence>
<dbReference type="InterPro" id="IPR031310">
    <property type="entry name" value="Ribosomal_uL5_N"/>
</dbReference>
<keyword evidence="5" id="KW-0699">rRNA-binding</keyword>
<keyword evidence="15" id="KW-1185">Reference proteome</keyword>
<dbReference type="GO" id="GO:0005737">
    <property type="term" value="C:cytoplasm"/>
    <property type="evidence" value="ECO:0007669"/>
    <property type="project" value="UniProtKB-SubCell"/>
</dbReference>
<dbReference type="HOGENOM" id="CLU_061015_3_0_1"/>
<reference evidence="14" key="3">
    <citation type="submission" date="2016-03" db="UniProtKB">
        <authorList>
            <consortium name="EnsemblProtists"/>
        </authorList>
    </citation>
    <scope>IDENTIFICATION</scope>
</reference>